<gene>
    <name evidence="1" type="ORF">EGD98_06765</name>
</gene>
<comment type="caution">
    <text evidence="1">The sequence shown here is derived from an EMBL/GenBank/DDBJ whole genome shotgun (WGS) entry which is preliminary data.</text>
</comment>
<dbReference type="AlphaFoldDB" id="A0A8J8CAQ7"/>
<dbReference type="EMBL" id="RKLQ01000001">
    <property type="protein sequence ID" value="MBX0303373.1"/>
    <property type="molecule type" value="Genomic_DNA"/>
</dbReference>
<sequence>MARYETFVEDDTVFVGTPEGRLDVGPLEDIVTAVGGPAWTITYAESQKERYPQMDTSDEGLVVDVVDMLSAMTHSAQFVETLAAHPTTVPEEDTISPRAGLFVGKLLENLENGVS</sequence>
<proteinExistence type="predicted"/>
<name>A0A8J8CAQ7_9EURY</name>
<evidence type="ECO:0000313" key="1">
    <source>
        <dbReference type="EMBL" id="MBX0303373.1"/>
    </source>
</evidence>
<protein>
    <submittedName>
        <fullName evidence="1">Uncharacterized protein</fullName>
    </submittedName>
</protein>
<evidence type="ECO:0000313" key="2">
    <source>
        <dbReference type="Proteomes" id="UP000783863"/>
    </source>
</evidence>
<reference evidence="1" key="1">
    <citation type="submission" date="2021-06" db="EMBL/GenBank/DDBJ databases">
        <title>Halomicroarcula sp. F24A a new haloarchaeum isolated from saline soil.</title>
        <authorList>
            <person name="Duran-Viseras A."/>
            <person name="Sanchez-Porro C."/>
            <person name="Ventosa A."/>
        </authorList>
    </citation>
    <scope>NUCLEOTIDE SEQUENCE</scope>
    <source>
        <strain evidence="1">F24A</strain>
    </source>
</reference>
<dbReference type="Proteomes" id="UP000783863">
    <property type="component" value="Unassembled WGS sequence"/>
</dbReference>
<dbReference type="RefSeq" id="WP_220587581.1">
    <property type="nucleotide sequence ID" value="NZ_RKLQ01000001.1"/>
</dbReference>
<accession>A0A8J8CAQ7</accession>
<organism evidence="1 2">
    <name type="scientific">Haloarcula salinisoli</name>
    <dbReference type="NCBI Taxonomy" id="2487746"/>
    <lineage>
        <taxon>Archaea</taxon>
        <taxon>Methanobacteriati</taxon>
        <taxon>Methanobacteriota</taxon>
        <taxon>Stenosarchaea group</taxon>
        <taxon>Halobacteria</taxon>
        <taxon>Halobacteriales</taxon>
        <taxon>Haloarculaceae</taxon>
        <taxon>Haloarcula</taxon>
    </lineage>
</organism>
<keyword evidence="2" id="KW-1185">Reference proteome</keyword>